<evidence type="ECO:0000256" key="1">
    <source>
        <dbReference type="SAM" id="MobiDB-lite"/>
    </source>
</evidence>
<comment type="caution">
    <text evidence="2">The sequence shown here is derived from an EMBL/GenBank/DDBJ whole genome shotgun (WGS) entry which is preliminary data.</text>
</comment>
<reference evidence="3" key="1">
    <citation type="submission" date="2023-01" db="EMBL/GenBank/DDBJ databases">
        <title>Key to firefly adult light organ development and bioluminescence: homeobox transcription factors regulate luciferase expression and transportation to peroxisome.</title>
        <authorList>
            <person name="Fu X."/>
        </authorList>
    </citation>
    <scope>NUCLEOTIDE SEQUENCE [LARGE SCALE GENOMIC DNA]</scope>
</reference>
<gene>
    <name evidence="2" type="ORF">RN001_005652</name>
</gene>
<keyword evidence="3" id="KW-1185">Reference proteome</keyword>
<sequence>MNVDDGFMDGQMFPNPQTSTPIPECENDGNKSLYSTSDSESEQPIVYIDERYINESHTSIIQLQVLNPNRKGKQVIVHAGVKCVSSSFVDI</sequence>
<accession>A0AAN7QKG8</accession>
<dbReference type="AlphaFoldDB" id="A0AAN7QKG8"/>
<feature type="region of interest" description="Disordered" evidence="1">
    <location>
        <begin position="1"/>
        <end position="40"/>
    </location>
</feature>
<protein>
    <submittedName>
        <fullName evidence="2">Uncharacterized protein</fullName>
    </submittedName>
</protein>
<evidence type="ECO:0000313" key="3">
    <source>
        <dbReference type="Proteomes" id="UP001353858"/>
    </source>
</evidence>
<dbReference type="Proteomes" id="UP001353858">
    <property type="component" value="Unassembled WGS sequence"/>
</dbReference>
<name>A0AAN7QKG8_9COLE</name>
<evidence type="ECO:0000313" key="2">
    <source>
        <dbReference type="EMBL" id="KAK4882333.1"/>
    </source>
</evidence>
<organism evidence="2 3">
    <name type="scientific">Aquatica leii</name>
    <dbReference type="NCBI Taxonomy" id="1421715"/>
    <lineage>
        <taxon>Eukaryota</taxon>
        <taxon>Metazoa</taxon>
        <taxon>Ecdysozoa</taxon>
        <taxon>Arthropoda</taxon>
        <taxon>Hexapoda</taxon>
        <taxon>Insecta</taxon>
        <taxon>Pterygota</taxon>
        <taxon>Neoptera</taxon>
        <taxon>Endopterygota</taxon>
        <taxon>Coleoptera</taxon>
        <taxon>Polyphaga</taxon>
        <taxon>Elateriformia</taxon>
        <taxon>Elateroidea</taxon>
        <taxon>Lampyridae</taxon>
        <taxon>Luciolinae</taxon>
        <taxon>Aquatica</taxon>
    </lineage>
</organism>
<dbReference type="EMBL" id="JARPUR010000002">
    <property type="protein sequence ID" value="KAK4882333.1"/>
    <property type="molecule type" value="Genomic_DNA"/>
</dbReference>
<proteinExistence type="predicted"/>